<name>A0A067T3R7_GALM3</name>
<dbReference type="Proteomes" id="UP000027222">
    <property type="component" value="Unassembled WGS sequence"/>
</dbReference>
<keyword evidence="3" id="KW-1185">Reference proteome</keyword>
<dbReference type="HOGENOM" id="CLU_2184156_0_0_1"/>
<feature type="region of interest" description="Disordered" evidence="1">
    <location>
        <begin position="60"/>
        <end position="82"/>
    </location>
</feature>
<accession>A0A067T3R7</accession>
<proteinExistence type="predicted"/>
<sequence length="109" mass="12233">MTQKNIPRSTSVLENRKEGEIDIAIWVVTQLGPEGMSSDKSNMDENTGMEVLYTRSLVRRRSAEKEMDSSIGSGEPTGKSERLFDSEYLANHKNVKDVELKKGDGKKLQ</sequence>
<organism evidence="2 3">
    <name type="scientific">Galerina marginata (strain CBS 339.88)</name>
    <dbReference type="NCBI Taxonomy" id="685588"/>
    <lineage>
        <taxon>Eukaryota</taxon>
        <taxon>Fungi</taxon>
        <taxon>Dikarya</taxon>
        <taxon>Basidiomycota</taxon>
        <taxon>Agaricomycotina</taxon>
        <taxon>Agaricomycetes</taxon>
        <taxon>Agaricomycetidae</taxon>
        <taxon>Agaricales</taxon>
        <taxon>Agaricineae</taxon>
        <taxon>Strophariaceae</taxon>
        <taxon>Galerina</taxon>
    </lineage>
</organism>
<dbReference type="AlphaFoldDB" id="A0A067T3R7"/>
<evidence type="ECO:0000313" key="2">
    <source>
        <dbReference type="EMBL" id="KDR74569.1"/>
    </source>
</evidence>
<reference evidence="3" key="1">
    <citation type="journal article" date="2014" name="Proc. Natl. Acad. Sci. U.S.A.">
        <title>Extensive sampling of basidiomycete genomes demonstrates inadequacy of the white-rot/brown-rot paradigm for wood decay fungi.</title>
        <authorList>
            <person name="Riley R."/>
            <person name="Salamov A.A."/>
            <person name="Brown D.W."/>
            <person name="Nagy L.G."/>
            <person name="Floudas D."/>
            <person name="Held B.W."/>
            <person name="Levasseur A."/>
            <person name="Lombard V."/>
            <person name="Morin E."/>
            <person name="Otillar R."/>
            <person name="Lindquist E.A."/>
            <person name="Sun H."/>
            <person name="LaButti K.M."/>
            <person name="Schmutz J."/>
            <person name="Jabbour D."/>
            <person name="Luo H."/>
            <person name="Baker S.E."/>
            <person name="Pisabarro A.G."/>
            <person name="Walton J.D."/>
            <person name="Blanchette R.A."/>
            <person name="Henrissat B."/>
            <person name="Martin F."/>
            <person name="Cullen D."/>
            <person name="Hibbett D.S."/>
            <person name="Grigoriev I.V."/>
        </authorList>
    </citation>
    <scope>NUCLEOTIDE SEQUENCE [LARGE SCALE GENOMIC DNA]</scope>
    <source>
        <strain evidence="3">CBS 339.88</strain>
    </source>
</reference>
<evidence type="ECO:0000256" key="1">
    <source>
        <dbReference type="SAM" id="MobiDB-lite"/>
    </source>
</evidence>
<protein>
    <submittedName>
        <fullName evidence="2">Uncharacterized protein</fullName>
    </submittedName>
</protein>
<gene>
    <name evidence="2" type="ORF">GALMADRAFT_212072</name>
</gene>
<evidence type="ECO:0000313" key="3">
    <source>
        <dbReference type="Proteomes" id="UP000027222"/>
    </source>
</evidence>
<dbReference type="EMBL" id="KL142383">
    <property type="protein sequence ID" value="KDR74569.1"/>
    <property type="molecule type" value="Genomic_DNA"/>
</dbReference>